<evidence type="ECO:0000256" key="1">
    <source>
        <dbReference type="SAM" id="MobiDB-lite"/>
    </source>
</evidence>
<sequence>MGSTRRQVAEEREEAASEIDDQHIPTRGGFLQTRSEPERAPVLPGDLVVWMRRFVVFYVSPRQQQSPKTSLRHYSKTQSCILGTKADVLLKHNCVFSKGRRERRNKLFKCNLYKQNYRFRVKRRVRIGRNQNDALLREQETETLSFPLFCFLKS</sequence>
<accession>A0A4U8UUJ4</accession>
<proteinExistence type="predicted"/>
<reference evidence="2 3" key="1">
    <citation type="journal article" date="2015" name="Genome Biol.">
        <title>Comparative genomics of Steinernema reveals deeply conserved gene regulatory networks.</title>
        <authorList>
            <person name="Dillman A.R."/>
            <person name="Macchietto M."/>
            <person name="Porter C.F."/>
            <person name="Rogers A."/>
            <person name="Williams B."/>
            <person name="Antoshechkin I."/>
            <person name="Lee M.M."/>
            <person name="Goodwin Z."/>
            <person name="Lu X."/>
            <person name="Lewis E.E."/>
            <person name="Goodrich-Blair H."/>
            <person name="Stock S.P."/>
            <person name="Adams B.J."/>
            <person name="Sternberg P.W."/>
            <person name="Mortazavi A."/>
        </authorList>
    </citation>
    <scope>NUCLEOTIDE SEQUENCE [LARGE SCALE GENOMIC DNA]</scope>
    <source>
        <strain evidence="2 3">ALL</strain>
    </source>
</reference>
<comment type="caution">
    <text evidence="2">The sequence shown here is derived from an EMBL/GenBank/DDBJ whole genome shotgun (WGS) entry which is preliminary data.</text>
</comment>
<evidence type="ECO:0000313" key="3">
    <source>
        <dbReference type="Proteomes" id="UP000298663"/>
    </source>
</evidence>
<dbReference type="EMBL" id="AZBU02000001">
    <property type="protein sequence ID" value="TMS37060.1"/>
    <property type="molecule type" value="Genomic_DNA"/>
</dbReference>
<feature type="region of interest" description="Disordered" evidence="1">
    <location>
        <begin position="1"/>
        <end position="38"/>
    </location>
</feature>
<gene>
    <name evidence="2" type="ORF">L596_004077</name>
</gene>
<dbReference type="AlphaFoldDB" id="A0A4U8UUJ4"/>
<name>A0A4U8UUJ4_STECR</name>
<reference evidence="2 3" key="2">
    <citation type="journal article" date="2019" name="G3 (Bethesda)">
        <title>Hybrid Assembly of the Genome of the Entomopathogenic Nematode Steinernema carpocapsae Identifies the X-Chromosome.</title>
        <authorList>
            <person name="Serra L."/>
            <person name="Macchietto M."/>
            <person name="Macias-Munoz A."/>
            <person name="McGill C.J."/>
            <person name="Rodriguez I.M."/>
            <person name="Rodriguez B."/>
            <person name="Murad R."/>
            <person name="Mortazavi A."/>
        </authorList>
    </citation>
    <scope>NUCLEOTIDE SEQUENCE [LARGE SCALE GENOMIC DNA]</scope>
    <source>
        <strain evidence="2 3">ALL</strain>
    </source>
</reference>
<dbReference type="Proteomes" id="UP000298663">
    <property type="component" value="Unassembled WGS sequence"/>
</dbReference>
<protein>
    <submittedName>
        <fullName evidence="2">Uncharacterized protein</fullName>
    </submittedName>
</protein>
<organism evidence="2 3">
    <name type="scientific">Steinernema carpocapsae</name>
    <name type="common">Entomopathogenic nematode</name>
    <dbReference type="NCBI Taxonomy" id="34508"/>
    <lineage>
        <taxon>Eukaryota</taxon>
        <taxon>Metazoa</taxon>
        <taxon>Ecdysozoa</taxon>
        <taxon>Nematoda</taxon>
        <taxon>Chromadorea</taxon>
        <taxon>Rhabditida</taxon>
        <taxon>Tylenchina</taxon>
        <taxon>Panagrolaimomorpha</taxon>
        <taxon>Strongyloidoidea</taxon>
        <taxon>Steinernematidae</taxon>
        <taxon>Steinernema</taxon>
    </lineage>
</organism>
<evidence type="ECO:0000313" key="2">
    <source>
        <dbReference type="EMBL" id="TMS37060.1"/>
    </source>
</evidence>
<keyword evidence="3" id="KW-1185">Reference proteome</keyword>